<dbReference type="InterPro" id="IPR042837">
    <property type="entry name" value="PTX3"/>
</dbReference>
<evidence type="ECO:0000256" key="1">
    <source>
        <dbReference type="ARBA" id="ARBA00022729"/>
    </source>
</evidence>
<feature type="compositionally biased region" description="Low complexity" evidence="3">
    <location>
        <begin position="49"/>
        <end position="59"/>
    </location>
</feature>
<feature type="compositionally biased region" description="Low complexity" evidence="3">
    <location>
        <begin position="295"/>
        <end position="306"/>
    </location>
</feature>
<evidence type="ECO:0000256" key="2">
    <source>
        <dbReference type="ARBA" id="ARBA00023157"/>
    </source>
</evidence>
<evidence type="ECO:0000256" key="3">
    <source>
        <dbReference type="SAM" id="MobiDB-lite"/>
    </source>
</evidence>
<accession>A0ABP5F9K3</accession>
<evidence type="ECO:0000259" key="5">
    <source>
        <dbReference type="PROSITE" id="PS50093"/>
    </source>
</evidence>
<evidence type="ECO:0000313" key="7">
    <source>
        <dbReference type="Proteomes" id="UP001500751"/>
    </source>
</evidence>
<feature type="region of interest" description="Disordered" evidence="3">
    <location>
        <begin position="1574"/>
        <end position="1597"/>
    </location>
</feature>
<dbReference type="Gene3D" id="2.60.40.10">
    <property type="entry name" value="Immunoglobulins"/>
    <property type="match status" value="1"/>
</dbReference>
<feature type="compositionally biased region" description="Basic and acidic residues" evidence="3">
    <location>
        <begin position="275"/>
        <end position="284"/>
    </location>
</feature>
<proteinExistence type="predicted"/>
<dbReference type="InterPro" id="IPR035986">
    <property type="entry name" value="PKD_dom_sf"/>
</dbReference>
<gene>
    <name evidence="6" type="ORF">GCM10009839_13090</name>
</gene>
<dbReference type="InterPro" id="IPR013783">
    <property type="entry name" value="Ig-like_fold"/>
</dbReference>
<name>A0ABP5F9K3_9ACTN</name>
<dbReference type="EMBL" id="BAAAQN010000005">
    <property type="protein sequence ID" value="GAA2018298.1"/>
    <property type="molecule type" value="Genomic_DNA"/>
</dbReference>
<dbReference type="SMART" id="SM00560">
    <property type="entry name" value="LamGL"/>
    <property type="match status" value="1"/>
</dbReference>
<dbReference type="InterPro" id="IPR000772">
    <property type="entry name" value="Ricin_B_lectin"/>
</dbReference>
<dbReference type="Gene3D" id="2.60.120.200">
    <property type="match status" value="1"/>
</dbReference>
<dbReference type="SUPFAM" id="SSF49899">
    <property type="entry name" value="Concanavalin A-like lectins/glucanases"/>
    <property type="match status" value="1"/>
</dbReference>
<dbReference type="Pfam" id="PF13385">
    <property type="entry name" value="Laminin_G_3"/>
    <property type="match status" value="1"/>
</dbReference>
<dbReference type="SUPFAM" id="SSF49299">
    <property type="entry name" value="PKD domain"/>
    <property type="match status" value="1"/>
</dbReference>
<dbReference type="PROSITE" id="PS50093">
    <property type="entry name" value="PKD"/>
    <property type="match status" value="1"/>
</dbReference>
<dbReference type="PANTHER" id="PTHR46943:SF1">
    <property type="entry name" value="PENTRAXIN-RELATED PROTEIN PTX3"/>
    <property type="match status" value="1"/>
</dbReference>
<feature type="compositionally biased region" description="Polar residues" evidence="3">
    <location>
        <begin position="307"/>
        <end position="323"/>
    </location>
</feature>
<feature type="chain" id="PRO_5045552422" description="PKD domain-containing protein" evidence="4">
    <location>
        <begin position="37"/>
        <end position="2078"/>
    </location>
</feature>
<feature type="domain" description="PKD" evidence="5">
    <location>
        <begin position="1509"/>
        <end position="1562"/>
    </location>
</feature>
<dbReference type="CDD" id="cd00146">
    <property type="entry name" value="PKD"/>
    <property type="match status" value="1"/>
</dbReference>
<dbReference type="InterPro" id="IPR022409">
    <property type="entry name" value="PKD/Chitinase_dom"/>
</dbReference>
<dbReference type="SMART" id="SM00458">
    <property type="entry name" value="RICIN"/>
    <property type="match status" value="2"/>
</dbReference>
<dbReference type="Pfam" id="PF00652">
    <property type="entry name" value="Ricin_B_lectin"/>
    <property type="match status" value="2"/>
</dbReference>
<evidence type="ECO:0000256" key="4">
    <source>
        <dbReference type="SAM" id="SignalP"/>
    </source>
</evidence>
<dbReference type="Gene3D" id="2.80.10.50">
    <property type="match status" value="2"/>
</dbReference>
<organism evidence="6 7">
    <name type="scientific">Catenulispora yoronensis</name>
    <dbReference type="NCBI Taxonomy" id="450799"/>
    <lineage>
        <taxon>Bacteria</taxon>
        <taxon>Bacillati</taxon>
        <taxon>Actinomycetota</taxon>
        <taxon>Actinomycetes</taxon>
        <taxon>Catenulisporales</taxon>
        <taxon>Catenulisporaceae</taxon>
        <taxon>Catenulispora</taxon>
    </lineage>
</organism>
<dbReference type="Gene3D" id="2.60.120.260">
    <property type="entry name" value="Galactose-binding domain-like"/>
    <property type="match status" value="2"/>
</dbReference>
<feature type="region of interest" description="Disordered" evidence="3">
    <location>
        <begin position="37"/>
        <end position="101"/>
    </location>
</feature>
<feature type="compositionally biased region" description="Polar residues" evidence="3">
    <location>
        <begin position="64"/>
        <end position="82"/>
    </location>
</feature>
<dbReference type="SUPFAM" id="SSF50370">
    <property type="entry name" value="Ricin B-like lectins"/>
    <property type="match status" value="2"/>
</dbReference>
<evidence type="ECO:0000313" key="6">
    <source>
        <dbReference type="EMBL" id="GAA2018298.1"/>
    </source>
</evidence>
<dbReference type="CDD" id="cd00161">
    <property type="entry name" value="beta-trefoil_Ricin-like"/>
    <property type="match status" value="3"/>
</dbReference>
<dbReference type="PROSITE" id="PS50231">
    <property type="entry name" value="RICIN_B_LECTIN"/>
    <property type="match status" value="2"/>
</dbReference>
<feature type="region of interest" description="Disordered" evidence="3">
    <location>
        <begin position="267"/>
        <end position="323"/>
    </location>
</feature>
<comment type="caution">
    <text evidence="6">The sequence shown here is derived from an EMBL/GenBank/DDBJ whole genome shotgun (WGS) entry which is preliminary data.</text>
</comment>
<keyword evidence="1 4" id="KW-0732">Signal</keyword>
<dbReference type="SMART" id="SM00089">
    <property type="entry name" value="PKD"/>
    <property type="match status" value="1"/>
</dbReference>
<sequence length="2078" mass="216160">MHHALIRRRQDRRLLASALIAGLTGSLLLTGGQAWAQTATAPPSPHSTPSPSAADSTSADGKSPTATKPGTNSPSKETSTRPVQKLPTGSPEKLAAQKDLADATAKAKATGKAAPVDSQTTIYATTVANPDGSFTSTENIAPQRVKQNNAWVPVDTTLKQAADGTWQTKASVFGVTISGGGTAPLAVEDDRSGHVLTITWPTALPKPQVSGSTATYPAILPGVDLKLTATAYGVSDVLVIHDAKAAANPALKTLHLGMSSPGLTVTATESGGLKATDKDGKDRFTGSTPMMWDSATAPAAKAAGTPDQSSNTAAPDTNDITKSPAMTSHLAKMPITAGGNGVDFRPDATMLGDPGTVYPVYLDPDITPVYSNERAEIWQCGDTEYINGAGQTGSLTMRVGWNSCGGLVRGMLQFDSRQLWTVENVPEDIDWANISILNQFQCTPVTVYRTGPIQSGVTWSNQGSKAIWSGNGAGPIPGGSLGCPSNNKDQTWTFSDLQQARDAASHDWSTITLGFQATNEANHSTANYMAYYASSTGYWGTGEPKLTAHWWASPTLASYSADTAPIGNHSDTTPICGSGSNGTHYLPITSTPINLHLGVTDQDAGHPLTLGYELQRYDGTDITPPNGWNETISYDTPGVVKNFDVPLAYNFTDGQSYRVIPYVGDPLTGVSYYPLPTYPGAAGCYFTAATSPPNQPTFSTTTYQRTGQHLASYPTVGTGGTLTVNATAPNTPIVRFDWALNTASTNEGDGHCTRAGNNCGSVNAGNTTNTSATISIPAGAGNGEHWGNNYIYVSAVDAAGNVSAYARFDFFEAQAFQPVSFGNVTGDGTPNIMSTDSAGNLVIYPANRDMSKSTDPNATAAANAIQVAPANTAPNGSSWTSALYTHRGAEVVQPTDDLFAFDHTGDGAGHMYYYRNAQTASASTQPGYHPPDTVNAYSQTQQIQVQRPTCAPATGPQCAGYNQTSWNDVKKVISLGPVNGGCDIVHPTIACKTNLITVETDGHSPARVWLFTPAGVGQLRSPVLLSTSTPTWDWASDRLTLIAPGNASHHPAPTGAPAAGGMPDLWADYDGTLWQFTNHSDTGVLGAGLGDLSAKTRLGSTDQFRAYDWVSSAGDLDGDGNPDLWTMANGRLDVLFGPLTGTIDLSEQSQTTATLMEWGASLGVTSLQGSKVTPGSVGQVVSDITGGAGGQMCLDNAYGTQSNGNVVDIYQCNGTRPQKWKFAADGTIRTLDGSGATTMCLDTGGPAVQGSKIIIYTCTNNDVWQNWRTIPSPSAPGHFWIYSPATGMCLDDTGLSNANLTQFQSWPCLDNTHAPAPQQTFALPGTTSQSQVIEAEDLGAPWGSNSGGTPQVQSHCCGGSWSNGAQLMLANTTVGSTMTINYDLAAGATYQVAPIMTKAADYGTVTVTVDGANTPLPTVFDGYQSSGVSTTQVPFGTATLAAGLHSFTFKVVGTSPNSVNARYNLGIDKLVLIPTGSSAPSPALNAPTTGLIRVPVAADASGTYPGAAPITGYTFDFGDGTAAVQQSAATATHTYLIAGTYQITATVSDGTNTITTTSAITVANGSTNEWKLNDVSGTTAPDSGNGPGKNGTLSTPGVTANPAGYASFASSGGTISTSAPTVDTTKSFSVSAWVNLAATNTGYQSMVVQRGTLHSAFYLEYNGTTWQFARALADTPGISPARITATAPAVAKTWTHLTGTYDVIQGTMAFYVNGQLVGTATDTTPMASTGPLVIGEGFVDGGANNYFDGSIADVAVYQQTLTPDQTQYLYQNSTFAKPPVAGMAGSLVSGNTDPNSAGRQLCLDDLNGSLANTTTVIDVYDCNATWPQQWSFGADGTVRLMGANPASPPNKCLDTGGYNTQGSKVTLYDCQAGNLNQVWKVLPSPTSAGQISLQNPLTGLCLDNTNGAVNNTNPFQLWSCLDNPNQHFTAPTAVGDVQRAEAESIWGSATGGTMVKQGGCCNIAWSNNAQEQFISTAAGSTMTLDYYVPNAGLYQVTPTMSKAVDFGTVAVAVDGAALATTMDGYNSTLIATPFTFGTVNLTAGIHHFTFKITGTNAASTGNRYNAGVDVLKLVPTAT</sequence>
<protein>
    <recommendedName>
        <fullName evidence="5">PKD domain-containing protein</fullName>
    </recommendedName>
</protein>
<feature type="signal peptide" evidence="4">
    <location>
        <begin position="1"/>
        <end position="36"/>
    </location>
</feature>
<dbReference type="InterPro" id="IPR035992">
    <property type="entry name" value="Ricin_B-like_lectins"/>
</dbReference>
<dbReference type="Proteomes" id="UP001500751">
    <property type="component" value="Unassembled WGS sequence"/>
</dbReference>
<reference evidence="7" key="1">
    <citation type="journal article" date="2019" name="Int. J. Syst. Evol. Microbiol.">
        <title>The Global Catalogue of Microorganisms (GCM) 10K type strain sequencing project: providing services to taxonomists for standard genome sequencing and annotation.</title>
        <authorList>
            <consortium name="The Broad Institute Genomics Platform"/>
            <consortium name="The Broad Institute Genome Sequencing Center for Infectious Disease"/>
            <person name="Wu L."/>
            <person name="Ma J."/>
        </authorList>
    </citation>
    <scope>NUCLEOTIDE SEQUENCE [LARGE SCALE GENOMIC DNA]</scope>
    <source>
        <strain evidence="7">JCM 16014</strain>
    </source>
</reference>
<dbReference type="InterPro" id="IPR006558">
    <property type="entry name" value="LamG-like"/>
</dbReference>
<dbReference type="Pfam" id="PF18911">
    <property type="entry name" value="PKD_4"/>
    <property type="match status" value="1"/>
</dbReference>
<keyword evidence="2" id="KW-1015">Disulfide bond</keyword>
<keyword evidence="7" id="KW-1185">Reference proteome</keyword>
<dbReference type="InterPro" id="IPR013320">
    <property type="entry name" value="ConA-like_dom_sf"/>
</dbReference>
<dbReference type="InterPro" id="IPR000601">
    <property type="entry name" value="PKD_dom"/>
</dbReference>
<dbReference type="PANTHER" id="PTHR46943">
    <property type="entry name" value="PENTRAXIN-RELATED PROTEIN PTX3"/>
    <property type="match status" value="1"/>
</dbReference>